<evidence type="ECO:0000256" key="1">
    <source>
        <dbReference type="SAM" id="Phobius"/>
    </source>
</evidence>
<name>U1GNS1_ENDPU</name>
<protein>
    <submittedName>
        <fullName evidence="2">Uncharacterized protein</fullName>
    </submittedName>
</protein>
<feature type="transmembrane region" description="Helical" evidence="1">
    <location>
        <begin position="167"/>
        <end position="187"/>
    </location>
</feature>
<dbReference type="eggNOG" id="ENOG502TDGV">
    <property type="taxonomic scope" value="Eukaryota"/>
</dbReference>
<gene>
    <name evidence="2" type="ORF">EPUS_07515</name>
</gene>
<dbReference type="GeneID" id="19242397"/>
<keyword evidence="1" id="KW-1133">Transmembrane helix</keyword>
<reference evidence="3" key="1">
    <citation type="journal article" date="2014" name="BMC Genomics">
        <title>Genome characteristics reveal the impact of lichenization on lichen-forming fungus Endocarpon pusillum Hedwig (Verrucariales, Ascomycota).</title>
        <authorList>
            <person name="Wang Y.-Y."/>
            <person name="Liu B."/>
            <person name="Zhang X.-Y."/>
            <person name="Zhou Q.-M."/>
            <person name="Zhang T."/>
            <person name="Li H."/>
            <person name="Yu Y.-F."/>
            <person name="Zhang X.-L."/>
            <person name="Hao X.-Y."/>
            <person name="Wang M."/>
            <person name="Wang L."/>
            <person name="Wei J.-C."/>
        </authorList>
    </citation>
    <scope>NUCLEOTIDE SEQUENCE [LARGE SCALE GENOMIC DNA]</scope>
    <source>
        <strain evidence="3">Z07020 / HMAS-L-300199</strain>
    </source>
</reference>
<dbReference type="EMBL" id="KE720942">
    <property type="protein sequence ID" value="ERF73581.1"/>
    <property type="molecule type" value="Genomic_DNA"/>
</dbReference>
<keyword evidence="1" id="KW-0472">Membrane</keyword>
<feature type="transmembrane region" description="Helical" evidence="1">
    <location>
        <begin position="88"/>
        <end position="108"/>
    </location>
</feature>
<sequence>MDMHQTPWAPIAGPGNYQQQYRPAVRYDAAPQYDDGTAKPRTSYQIYQENEGCQNFDRADAGVQDIVPSEKRYTLTSIGLGKRFTRNALSWTCLLLTTVLFLITILYACRPKFAASLQTFRSSSSRTIFILRLLSQLTEFLLAVSLSSAFEKIQWYIVWPGGRGAPFATVSALVPGTGVWGLFQIAFSKLGTHFSARCWSIVRLLSLAVIFALGVLIMGDVRTDVGFQIVAPSSEPRSYGFQNFNSSAASLLAFSADQVFGVSMDEFLVNPRFVVDITPVDRGNQSCSTGYDINKGQACTRNIFLPTSAGSALDETHPEADLVVVQDAIGYQLEFTSLDEAFQFDSAAHCHIYGTDFTAFQLCLRSAYDARIAARLNYCAIFDGRNGSCLSSTEWAEAPGWRTLMEATLRKADVAYSRRNNTIVAHFFKSDKNPAAVEAGDLLQAYNLLIDSKPPQVSSGSDTLNDIIESVFSGGDLDNISDTLASLVTVNKLSVSIPSAFHVLDLIYLSSSRRAFRGSEILQNLLAIPLWYCSQSSASNVVLSEADPTTSFQTFTDNTRQGPEVFLARSEYNLTVGRWTVMAYAVLGGVAIVFCFVALTLATFHPRAASLPDVTFFPLFNFWKWTAVKGDVDPRASDRWSREQRVFCTSGV</sequence>
<dbReference type="RefSeq" id="XP_007800783.1">
    <property type="nucleotide sequence ID" value="XM_007802592.1"/>
</dbReference>
<accession>U1GNS1</accession>
<dbReference type="HOGENOM" id="CLU_420348_0_0_1"/>
<keyword evidence="3" id="KW-1185">Reference proteome</keyword>
<dbReference type="AlphaFoldDB" id="U1GNS1"/>
<feature type="transmembrane region" description="Helical" evidence="1">
    <location>
        <begin position="579"/>
        <end position="602"/>
    </location>
</feature>
<evidence type="ECO:0000313" key="3">
    <source>
        <dbReference type="Proteomes" id="UP000019373"/>
    </source>
</evidence>
<proteinExistence type="predicted"/>
<dbReference type="OrthoDB" id="5139479at2759"/>
<feature type="transmembrane region" description="Helical" evidence="1">
    <location>
        <begin position="199"/>
        <end position="219"/>
    </location>
</feature>
<organism evidence="2 3">
    <name type="scientific">Endocarpon pusillum (strain Z07020 / HMAS-L-300199)</name>
    <name type="common">Lichen-forming fungus</name>
    <dbReference type="NCBI Taxonomy" id="1263415"/>
    <lineage>
        <taxon>Eukaryota</taxon>
        <taxon>Fungi</taxon>
        <taxon>Dikarya</taxon>
        <taxon>Ascomycota</taxon>
        <taxon>Pezizomycotina</taxon>
        <taxon>Eurotiomycetes</taxon>
        <taxon>Chaetothyriomycetidae</taxon>
        <taxon>Verrucariales</taxon>
        <taxon>Verrucariaceae</taxon>
        <taxon>Endocarpon</taxon>
    </lineage>
</organism>
<evidence type="ECO:0000313" key="2">
    <source>
        <dbReference type="EMBL" id="ERF73581.1"/>
    </source>
</evidence>
<dbReference type="Proteomes" id="UP000019373">
    <property type="component" value="Unassembled WGS sequence"/>
</dbReference>
<feature type="transmembrane region" description="Helical" evidence="1">
    <location>
        <begin position="129"/>
        <end position="147"/>
    </location>
</feature>
<keyword evidence="1" id="KW-0812">Transmembrane</keyword>